<feature type="transmembrane region" description="Helical" evidence="1">
    <location>
        <begin position="91"/>
        <end position="110"/>
    </location>
</feature>
<name>A0AAD6ZSY0_9AGAR</name>
<dbReference type="InterPro" id="IPR045339">
    <property type="entry name" value="DUF6534"/>
</dbReference>
<feature type="transmembrane region" description="Helical" evidence="1">
    <location>
        <begin position="122"/>
        <end position="143"/>
    </location>
</feature>
<gene>
    <name evidence="3" type="ORF">DFH08DRAFT_285326</name>
</gene>
<feature type="transmembrane region" description="Helical" evidence="1">
    <location>
        <begin position="158"/>
        <end position="181"/>
    </location>
</feature>
<keyword evidence="1" id="KW-1133">Transmembrane helix</keyword>
<protein>
    <recommendedName>
        <fullName evidence="2">DUF6534 domain-containing protein</fullName>
    </recommendedName>
</protein>
<proteinExistence type="predicted"/>
<comment type="caution">
    <text evidence="3">The sequence shown here is derived from an EMBL/GenBank/DDBJ whole genome shotgun (WGS) entry which is preliminary data.</text>
</comment>
<evidence type="ECO:0000259" key="2">
    <source>
        <dbReference type="Pfam" id="PF20152"/>
    </source>
</evidence>
<sequence length="296" mass="33033">MDFLISFNPHLTIGACEIGVLISYALFGVTTVQAYIYYGRFPNDDSKLKALVTLVWVCLLVQVVSAGHTIYTVTISDFGHFFRILGPAPKSLGVSIFAGGVITVAVQGFFTYRIYVFTKRLYIPMISWCMSFLRLLGITTVFVTELQMASISGYVEQWGWLFTTVWCVSVANDFTITATLVAHLMSHRSRIHKRSVPLVDKLVMWTIETGMLTSITAIVVMVCFVTMRDNFIWLGVYVTVPGLFSNSFLASLNSRAKLRETRDSLPILTNFAAGLPPWPKASVEQMSKGMLVHHAT</sequence>
<feature type="transmembrane region" description="Helical" evidence="1">
    <location>
        <begin position="202"/>
        <end position="225"/>
    </location>
</feature>
<dbReference type="PANTHER" id="PTHR40465:SF1">
    <property type="entry name" value="DUF6534 DOMAIN-CONTAINING PROTEIN"/>
    <property type="match status" value="1"/>
</dbReference>
<keyword evidence="4" id="KW-1185">Reference proteome</keyword>
<accession>A0AAD6ZSY0</accession>
<dbReference type="EMBL" id="JARIHO010000031">
    <property type="protein sequence ID" value="KAJ7336268.1"/>
    <property type="molecule type" value="Genomic_DNA"/>
</dbReference>
<feature type="transmembrane region" description="Helical" evidence="1">
    <location>
        <begin position="12"/>
        <end position="38"/>
    </location>
</feature>
<evidence type="ECO:0000313" key="3">
    <source>
        <dbReference type="EMBL" id="KAJ7336268.1"/>
    </source>
</evidence>
<organism evidence="3 4">
    <name type="scientific">Mycena albidolilacea</name>
    <dbReference type="NCBI Taxonomy" id="1033008"/>
    <lineage>
        <taxon>Eukaryota</taxon>
        <taxon>Fungi</taxon>
        <taxon>Dikarya</taxon>
        <taxon>Basidiomycota</taxon>
        <taxon>Agaricomycotina</taxon>
        <taxon>Agaricomycetes</taxon>
        <taxon>Agaricomycetidae</taxon>
        <taxon>Agaricales</taxon>
        <taxon>Marasmiineae</taxon>
        <taxon>Mycenaceae</taxon>
        <taxon>Mycena</taxon>
    </lineage>
</organism>
<feature type="transmembrane region" description="Helical" evidence="1">
    <location>
        <begin position="231"/>
        <end position="252"/>
    </location>
</feature>
<keyword evidence="1" id="KW-0472">Membrane</keyword>
<reference evidence="3" key="1">
    <citation type="submission" date="2023-03" db="EMBL/GenBank/DDBJ databases">
        <title>Massive genome expansion in bonnet fungi (Mycena s.s.) driven by repeated elements and novel gene families across ecological guilds.</title>
        <authorList>
            <consortium name="Lawrence Berkeley National Laboratory"/>
            <person name="Harder C.B."/>
            <person name="Miyauchi S."/>
            <person name="Viragh M."/>
            <person name="Kuo A."/>
            <person name="Thoen E."/>
            <person name="Andreopoulos B."/>
            <person name="Lu D."/>
            <person name="Skrede I."/>
            <person name="Drula E."/>
            <person name="Henrissat B."/>
            <person name="Morin E."/>
            <person name="Kohler A."/>
            <person name="Barry K."/>
            <person name="LaButti K."/>
            <person name="Morin E."/>
            <person name="Salamov A."/>
            <person name="Lipzen A."/>
            <person name="Mereny Z."/>
            <person name="Hegedus B."/>
            <person name="Baldrian P."/>
            <person name="Stursova M."/>
            <person name="Weitz H."/>
            <person name="Taylor A."/>
            <person name="Grigoriev I.V."/>
            <person name="Nagy L.G."/>
            <person name="Martin F."/>
            <person name="Kauserud H."/>
        </authorList>
    </citation>
    <scope>NUCLEOTIDE SEQUENCE</scope>
    <source>
        <strain evidence="3">CBHHK002</strain>
    </source>
</reference>
<keyword evidence="1" id="KW-0812">Transmembrane</keyword>
<feature type="transmembrane region" description="Helical" evidence="1">
    <location>
        <begin position="50"/>
        <end position="71"/>
    </location>
</feature>
<dbReference type="Proteomes" id="UP001218218">
    <property type="component" value="Unassembled WGS sequence"/>
</dbReference>
<feature type="domain" description="DUF6534" evidence="2">
    <location>
        <begin position="169"/>
        <end position="256"/>
    </location>
</feature>
<evidence type="ECO:0000313" key="4">
    <source>
        <dbReference type="Proteomes" id="UP001218218"/>
    </source>
</evidence>
<dbReference type="PANTHER" id="PTHR40465">
    <property type="entry name" value="CHROMOSOME 1, WHOLE GENOME SHOTGUN SEQUENCE"/>
    <property type="match status" value="1"/>
</dbReference>
<dbReference type="AlphaFoldDB" id="A0AAD6ZSY0"/>
<dbReference type="Pfam" id="PF20152">
    <property type="entry name" value="DUF6534"/>
    <property type="match status" value="1"/>
</dbReference>
<evidence type="ECO:0000256" key="1">
    <source>
        <dbReference type="SAM" id="Phobius"/>
    </source>
</evidence>